<evidence type="ECO:0000313" key="4">
    <source>
        <dbReference type="EMBL" id="SEJ43084.1"/>
    </source>
</evidence>
<keyword evidence="5" id="KW-1185">Reference proteome</keyword>
<evidence type="ECO:0000256" key="2">
    <source>
        <dbReference type="PROSITE-ProRule" id="PRU00335"/>
    </source>
</evidence>
<proteinExistence type="predicted"/>
<dbReference type="PANTHER" id="PTHR30055">
    <property type="entry name" value="HTH-TYPE TRANSCRIPTIONAL REGULATOR RUTR"/>
    <property type="match status" value="1"/>
</dbReference>
<dbReference type="InterPro" id="IPR039536">
    <property type="entry name" value="TetR_C_Proteobacteria"/>
</dbReference>
<gene>
    <name evidence="4" type="ORF">SAMN05216201_108178</name>
</gene>
<dbReference type="PANTHER" id="PTHR30055:SF146">
    <property type="entry name" value="HTH-TYPE TRANSCRIPTIONAL DUAL REGULATOR CECR"/>
    <property type="match status" value="1"/>
</dbReference>
<protein>
    <submittedName>
        <fullName evidence="4">Transcriptional regulator, TetR family</fullName>
    </submittedName>
</protein>
<reference evidence="5" key="1">
    <citation type="submission" date="2016-10" db="EMBL/GenBank/DDBJ databases">
        <authorList>
            <person name="Varghese N."/>
            <person name="Submissions S."/>
        </authorList>
    </citation>
    <scope>NUCLEOTIDE SEQUENCE [LARGE SCALE GENOMIC DNA]</scope>
    <source>
        <strain evidence="5">LMG 25967</strain>
    </source>
</reference>
<dbReference type="AlphaFoldDB" id="A0A1H6YTC4"/>
<feature type="domain" description="HTH tetR-type" evidence="3">
    <location>
        <begin position="11"/>
        <end position="71"/>
    </location>
</feature>
<dbReference type="STRING" id="915471.SAMN05216201_108178"/>
<dbReference type="Pfam" id="PF14246">
    <property type="entry name" value="TetR_C_7"/>
    <property type="match status" value="1"/>
</dbReference>
<dbReference type="PROSITE" id="PS50977">
    <property type="entry name" value="HTH_TETR_2"/>
    <property type="match status" value="1"/>
</dbReference>
<sequence length="204" mass="22748">MSAKAGRPIDHQKDLDILHVARQLVFAEGPQALTMDKVATLAGISKVTLYARYANRYELLRAVVSSEAFGIHKSLGRIPVNREELCADLCDLIEAITAFIGSDRHQCLMQALGSIPQQAQDLSEVYRNGPERTHRVLAEYLQEAAQRGLIRCPEPVESAEMLMGMVTGLDLLRGLYRVPLEGRSEEVRRQHALRIMTAFMAIHA</sequence>
<dbReference type="EMBL" id="FNZE01000008">
    <property type="protein sequence ID" value="SEJ43084.1"/>
    <property type="molecule type" value="Genomic_DNA"/>
</dbReference>
<dbReference type="InterPro" id="IPR050109">
    <property type="entry name" value="HTH-type_TetR-like_transc_reg"/>
</dbReference>
<keyword evidence="1 2" id="KW-0238">DNA-binding</keyword>
<dbReference type="InterPro" id="IPR036271">
    <property type="entry name" value="Tet_transcr_reg_TetR-rel_C_sf"/>
</dbReference>
<dbReference type="Gene3D" id="1.10.357.10">
    <property type="entry name" value="Tetracycline Repressor, domain 2"/>
    <property type="match status" value="1"/>
</dbReference>
<dbReference type="InterPro" id="IPR009057">
    <property type="entry name" value="Homeodomain-like_sf"/>
</dbReference>
<dbReference type="RefSeq" id="WP_170847751.1">
    <property type="nucleotide sequence ID" value="NZ_FNZE01000008.1"/>
</dbReference>
<evidence type="ECO:0000313" key="5">
    <source>
        <dbReference type="Proteomes" id="UP000242930"/>
    </source>
</evidence>
<evidence type="ECO:0000256" key="1">
    <source>
        <dbReference type="ARBA" id="ARBA00023125"/>
    </source>
</evidence>
<dbReference type="SUPFAM" id="SSF48498">
    <property type="entry name" value="Tetracyclin repressor-like, C-terminal domain"/>
    <property type="match status" value="1"/>
</dbReference>
<accession>A0A1H6YTC4</accession>
<organism evidence="4 5">
    <name type="scientific">Pseudomonas linyingensis</name>
    <dbReference type="NCBI Taxonomy" id="915471"/>
    <lineage>
        <taxon>Bacteria</taxon>
        <taxon>Pseudomonadati</taxon>
        <taxon>Pseudomonadota</taxon>
        <taxon>Gammaproteobacteria</taxon>
        <taxon>Pseudomonadales</taxon>
        <taxon>Pseudomonadaceae</taxon>
        <taxon>Pseudomonas</taxon>
    </lineage>
</organism>
<dbReference type="GO" id="GO:0003700">
    <property type="term" value="F:DNA-binding transcription factor activity"/>
    <property type="evidence" value="ECO:0007669"/>
    <property type="project" value="TreeGrafter"/>
</dbReference>
<name>A0A1H6YTC4_9PSED</name>
<feature type="DNA-binding region" description="H-T-H motif" evidence="2">
    <location>
        <begin position="34"/>
        <end position="53"/>
    </location>
</feature>
<dbReference type="SUPFAM" id="SSF46689">
    <property type="entry name" value="Homeodomain-like"/>
    <property type="match status" value="1"/>
</dbReference>
<dbReference type="InterPro" id="IPR001647">
    <property type="entry name" value="HTH_TetR"/>
</dbReference>
<dbReference type="Pfam" id="PF00440">
    <property type="entry name" value="TetR_N"/>
    <property type="match status" value="1"/>
</dbReference>
<dbReference type="GO" id="GO:0000976">
    <property type="term" value="F:transcription cis-regulatory region binding"/>
    <property type="evidence" value="ECO:0007669"/>
    <property type="project" value="TreeGrafter"/>
</dbReference>
<dbReference type="Proteomes" id="UP000242930">
    <property type="component" value="Unassembled WGS sequence"/>
</dbReference>
<evidence type="ECO:0000259" key="3">
    <source>
        <dbReference type="PROSITE" id="PS50977"/>
    </source>
</evidence>